<dbReference type="EMBL" id="CP071249">
    <property type="protein sequence ID" value="UUF05694.1"/>
    <property type="molecule type" value="Genomic_DNA"/>
</dbReference>
<evidence type="ECO:0000256" key="5">
    <source>
        <dbReference type="ARBA" id="ARBA00022989"/>
    </source>
</evidence>
<keyword evidence="4 7" id="KW-0812">Transmembrane</keyword>
<evidence type="ECO:0000256" key="7">
    <source>
        <dbReference type="SAM" id="Phobius"/>
    </source>
</evidence>
<dbReference type="SUPFAM" id="SSF53448">
    <property type="entry name" value="Nucleotide-diphospho-sugar transferases"/>
    <property type="match status" value="1"/>
</dbReference>
<dbReference type="InterPro" id="IPR003919">
    <property type="entry name" value="Cell_synth_A"/>
</dbReference>
<evidence type="ECO:0000256" key="3">
    <source>
        <dbReference type="ARBA" id="ARBA00022679"/>
    </source>
</evidence>
<evidence type="ECO:0000313" key="9">
    <source>
        <dbReference type="Proteomes" id="UP001058016"/>
    </source>
</evidence>
<evidence type="ECO:0000256" key="4">
    <source>
        <dbReference type="ARBA" id="ARBA00022692"/>
    </source>
</evidence>
<dbReference type="PRINTS" id="PR01439">
    <property type="entry name" value="CELLSNTHASEA"/>
</dbReference>
<dbReference type="CDD" id="cd06421">
    <property type="entry name" value="CESA_CelA_like"/>
    <property type="match status" value="1"/>
</dbReference>
<keyword evidence="5 7" id="KW-1133">Transmembrane helix</keyword>
<evidence type="ECO:0000256" key="6">
    <source>
        <dbReference type="ARBA" id="ARBA00023136"/>
    </source>
</evidence>
<dbReference type="Gene3D" id="3.90.550.10">
    <property type="entry name" value="Spore Coat Polysaccharide Biosynthesis Protein SpsA, Chain A"/>
    <property type="match status" value="1"/>
</dbReference>
<protein>
    <submittedName>
        <fullName evidence="8">Glycosyltransferase</fullName>
    </submittedName>
</protein>
<keyword evidence="2" id="KW-0328">Glycosyltransferase</keyword>
<evidence type="ECO:0000256" key="1">
    <source>
        <dbReference type="ARBA" id="ARBA00004141"/>
    </source>
</evidence>
<dbReference type="InterPro" id="IPR050321">
    <property type="entry name" value="Glycosyltr_2/OpgH_subfam"/>
</dbReference>
<dbReference type="InterPro" id="IPR029044">
    <property type="entry name" value="Nucleotide-diphossugar_trans"/>
</dbReference>
<keyword evidence="3" id="KW-0808">Transferase</keyword>
<dbReference type="Pfam" id="PF13641">
    <property type="entry name" value="Glyco_tranf_2_3"/>
    <property type="match status" value="1"/>
</dbReference>
<keyword evidence="6 7" id="KW-0472">Membrane</keyword>
<feature type="transmembrane region" description="Helical" evidence="7">
    <location>
        <begin position="458"/>
        <end position="476"/>
    </location>
</feature>
<feature type="transmembrane region" description="Helical" evidence="7">
    <location>
        <begin position="380"/>
        <end position="400"/>
    </location>
</feature>
<feature type="transmembrane region" description="Helical" evidence="7">
    <location>
        <begin position="348"/>
        <end position="374"/>
    </location>
</feature>
<accession>A0ABY5JHK5</accession>
<evidence type="ECO:0000313" key="8">
    <source>
        <dbReference type="EMBL" id="UUF05694.1"/>
    </source>
</evidence>
<dbReference type="RefSeq" id="WP_212726165.1">
    <property type="nucleotide sequence ID" value="NZ_CP071249.1"/>
</dbReference>
<evidence type="ECO:0000256" key="2">
    <source>
        <dbReference type="ARBA" id="ARBA00022676"/>
    </source>
</evidence>
<dbReference type="Proteomes" id="UP001058016">
    <property type="component" value="Chromosome"/>
</dbReference>
<name>A0ABY5JHK5_9FIRM</name>
<feature type="transmembrane region" description="Helical" evidence="7">
    <location>
        <begin position="48"/>
        <end position="77"/>
    </location>
</feature>
<sequence>MMNYMLISVLSMLIIFILLRKTTSKLLILISVITSVVYIGWRFTTIPFNNIISTALGILLLIAETLGFIQFLIFCLVSSNEPQKTTFDISRTSLPTIDIIIPTYGEPVELLRKTLATVLSLKYEKGKKEIYLCDDGKRKEVKELCDKFNVHYVVRYDNSHSKSGNINNCLKVAKGELMVVFDADMMPKSNFLLKLVPYFFDEKVGFVQAPQTFYNADIFQKAFGKNIPSEQDFFMRDVQPRRSGLNSAIHVGTNAMFRRKCIDEIGGYPTFSITEDIAVGMMIQALGYDMVYVNECLVLGLHPTNLRDFLGQRDRWCRGNLQLLKYKNPLFQKGLNWKQKLVYFDGVFFWYTSLIKLLFVIAPMLFLITGTFFIDAPIESLVIFFIPYYVSQYIVFTTAYSKTRSMLWANIYEMIMCPYLAYSCLKQLFFSNDLVFKVTNKDKNAENKFYLKEIMPHLILITLTLLASILGTLKLLDGTVTPTVFIVNIVWLLYNLLPMVLAIKLGKEREDEVTNEVVILDKDYRVTINDIETRVYSVSYNKLVVYQKPDNILLKNDKVIIESTNANYDMYEGIVTDALKGKATIEVDNDSLQTFCRFASAFIDNLTPYYNIETDIKSDYDLKINSKGDIEWEINE</sequence>
<proteinExistence type="predicted"/>
<comment type="subcellular location">
    <subcellularLocation>
        <location evidence="1">Membrane</location>
        <topology evidence="1">Multi-pass membrane protein</topology>
    </subcellularLocation>
</comment>
<dbReference type="PANTHER" id="PTHR43867:SF2">
    <property type="entry name" value="CELLULOSE SYNTHASE CATALYTIC SUBUNIT A [UDP-FORMING]"/>
    <property type="match status" value="1"/>
</dbReference>
<organism evidence="8 9">
    <name type="scientific">Turicibacter bilis</name>
    <dbReference type="NCBI Taxonomy" id="2735723"/>
    <lineage>
        <taxon>Bacteria</taxon>
        <taxon>Bacillati</taxon>
        <taxon>Bacillota</taxon>
        <taxon>Erysipelotrichia</taxon>
        <taxon>Erysipelotrichales</taxon>
        <taxon>Turicibacteraceae</taxon>
        <taxon>Turicibacter</taxon>
    </lineage>
</organism>
<dbReference type="PANTHER" id="PTHR43867">
    <property type="entry name" value="CELLULOSE SYNTHASE CATALYTIC SUBUNIT A [UDP-FORMING]"/>
    <property type="match status" value="1"/>
</dbReference>
<reference evidence="8 9" key="1">
    <citation type="submission" date="2021-03" db="EMBL/GenBank/DDBJ databases">
        <title>Comparative Genomics and Metabolomics in the genus Turicibacter.</title>
        <authorList>
            <person name="Maki J."/>
            <person name="Looft T."/>
        </authorList>
    </citation>
    <scope>NUCLEOTIDE SEQUENCE [LARGE SCALE GENOMIC DNA]</scope>
    <source>
        <strain evidence="8 9">MMM721</strain>
    </source>
</reference>
<gene>
    <name evidence="8" type="ORF">J0J69_11645</name>
</gene>
<feature type="transmembrane region" description="Helical" evidence="7">
    <location>
        <begin position="482"/>
        <end position="503"/>
    </location>
</feature>
<keyword evidence="9" id="KW-1185">Reference proteome</keyword>